<dbReference type="AlphaFoldDB" id="A0A835U5H5"/>
<name>A0A835U5H5_VANPL</name>
<comment type="similarity">
    <text evidence="1 4">Belongs to the UDP-glycosyltransferase family.</text>
</comment>
<evidence type="ECO:0000256" key="4">
    <source>
        <dbReference type="RuleBase" id="RU003718"/>
    </source>
</evidence>
<sequence length="494" mass="55019">MTEEQKKPHAVCVPFPAQGHVNPMLMVAKLLHSSHGFHITFVLTEYNYRRLLRSHGEEAVRGLPAFTFETIPDGLPSSDDDSTQHVPSLCDSTSKNCLAPFRCLLARLSSTHRRPFPPVSCIVADGIMSFTLDAAADLGIPAVLFWTTSACGYLAYNFYRPLLDHMTSDVESDRKEFLDARLDVLIPEATGLASGMRVKDLPSFIRGAVPDDDIAVKFAIRETSRAPMASAVILNTFDALEQAALVALRRILPSLPIYAIGPLPLLLRREIPTESPVGSIKTSLWKDDSSCLDWLHGRKPRSVVYVNLGSVTVMSNEQLVEFSWGLADSGYDFLWIIRPDLIRGESAVLPAEFLKETRERGMMGSWCDQEKLLMQVEVGVFLTHSGWNSTLESICGGVPMICWPFFAEQQTNCWYACVEWGVGMEIDTDVKREEIRDVIRNVMAGDKGTQMRGKAAEWKEMAVKATQSGRESSVNFDKIVNEVLLRTSSCNEIH</sequence>
<dbReference type="Proteomes" id="UP000639772">
    <property type="component" value="Unassembled WGS sequence"/>
</dbReference>
<evidence type="ECO:0000256" key="2">
    <source>
        <dbReference type="ARBA" id="ARBA00022676"/>
    </source>
</evidence>
<dbReference type="SUPFAM" id="SSF53756">
    <property type="entry name" value="UDP-Glycosyltransferase/glycogen phosphorylase"/>
    <property type="match status" value="1"/>
</dbReference>
<reference evidence="9 10" key="1">
    <citation type="journal article" date="2020" name="Nat. Food">
        <title>A phased Vanilla planifolia genome enables genetic improvement of flavour and production.</title>
        <authorList>
            <person name="Hasing T."/>
            <person name="Tang H."/>
            <person name="Brym M."/>
            <person name="Khazi F."/>
            <person name="Huang T."/>
            <person name="Chambers A.H."/>
        </authorList>
    </citation>
    <scope>NUCLEOTIDE SEQUENCE [LARGE SCALE GENOMIC DNA]</scope>
    <source>
        <tissue evidence="7">Leaf</tissue>
    </source>
</reference>
<dbReference type="EMBL" id="JADCNM010000290">
    <property type="protein sequence ID" value="KAG0448600.1"/>
    <property type="molecule type" value="Genomic_DNA"/>
</dbReference>
<dbReference type="EMBL" id="JADCNL010000289">
    <property type="protein sequence ID" value="KAG0448685.1"/>
    <property type="molecule type" value="Genomic_DNA"/>
</dbReference>
<proteinExistence type="inferred from homology"/>
<comment type="caution">
    <text evidence="7">The sequence shown here is derived from an EMBL/GenBank/DDBJ whole genome shotgun (WGS) entry which is preliminary data.</text>
</comment>
<dbReference type="Proteomes" id="UP000636800">
    <property type="component" value="Unassembled WGS sequence"/>
</dbReference>
<organism evidence="7 10">
    <name type="scientific">Vanilla planifolia</name>
    <name type="common">Vanilla</name>
    <dbReference type="NCBI Taxonomy" id="51239"/>
    <lineage>
        <taxon>Eukaryota</taxon>
        <taxon>Viridiplantae</taxon>
        <taxon>Streptophyta</taxon>
        <taxon>Embryophyta</taxon>
        <taxon>Tracheophyta</taxon>
        <taxon>Spermatophyta</taxon>
        <taxon>Magnoliopsida</taxon>
        <taxon>Liliopsida</taxon>
        <taxon>Asparagales</taxon>
        <taxon>Orchidaceae</taxon>
        <taxon>Vanilloideae</taxon>
        <taxon>Vanilleae</taxon>
        <taxon>Vanilla</taxon>
    </lineage>
</organism>
<dbReference type="CDD" id="cd03784">
    <property type="entry name" value="GT1_Gtf-like"/>
    <property type="match status" value="1"/>
</dbReference>
<dbReference type="FunFam" id="3.40.50.2000:FF:000027">
    <property type="entry name" value="Glycosyltransferase"/>
    <property type="match status" value="1"/>
</dbReference>
<evidence type="ECO:0000313" key="10">
    <source>
        <dbReference type="Proteomes" id="UP000639772"/>
    </source>
</evidence>
<evidence type="ECO:0000313" key="7">
    <source>
        <dbReference type="EMBL" id="KAG0448600.1"/>
    </source>
</evidence>
<dbReference type="PROSITE" id="PS00375">
    <property type="entry name" value="UDPGT"/>
    <property type="match status" value="1"/>
</dbReference>
<dbReference type="Pfam" id="PF00201">
    <property type="entry name" value="UDPGT"/>
    <property type="match status" value="1"/>
</dbReference>
<evidence type="ECO:0000256" key="3">
    <source>
        <dbReference type="ARBA" id="ARBA00022679"/>
    </source>
</evidence>
<keyword evidence="2 4" id="KW-0328">Glycosyltransferase</keyword>
<keyword evidence="9" id="KW-1185">Reference proteome</keyword>
<accession>A0A835U5H5</accession>
<dbReference type="EC" id="2.4.1.-" evidence="5"/>
<evidence type="ECO:0000313" key="9">
    <source>
        <dbReference type="Proteomes" id="UP000636800"/>
    </source>
</evidence>
<dbReference type="GO" id="GO:0080043">
    <property type="term" value="F:quercetin 3-O-glucosyltransferase activity"/>
    <property type="evidence" value="ECO:0007669"/>
    <property type="project" value="TreeGrafter"/>
</dbReference>
<dbReference type="InterPro" id="IPR058980">
    <property type="entry name" value="Glyco_transf_N"/>
</dbReference>
<evidence type="ECO:0000313" key="8">
    <source>
        <dbReference type="EMBL" id="KAG0448685.1"/>
    </source>
</evidence>
<feature type="domain" description="Glycosyltransferase N-terminal" evidence="6">
    <location>
        <begin position="11"/>
        <end position="138"/>
    </location>
</feature>
<dbReference type="PANTHER" id="PTHR11926">
    <property type="entry name" value="GLUCOSYL/GLUCURONOSYL TRANSFERASES"/>
    <property type="match status" value="1"/>
</dbReference>
<dbReference type="PANTHER" id="PTHR11926:SF774">
    <property type="entry name" value="UDP-GLYCOSYLTRANSFERASE 85A1-RELATED"/>
    <property type="match status" value="1"/>
</dbReference>
<protein>
    <recommendedName>
        <fullName evidence="5">Glycosyltransferase</fullName>
        <ecNumber evidence="5">2.4.1.-</ecNumber>
    </recommendedName>
</protein>
<evidence type="ECO:0000256" key="5">
    <source>
        <dbReference type="RuleBase" id="RU362057"/>
    </source>
</evidence>
<evidence type="ECO:0000259" key="6">
    <source>
        <dbReference type="Pfam" id="PF26168"/>
    </source>
</evidence>
<dbReference type="Pfam" id="PF26168">
    <property type="entry name" value="Glyco_transf_N"/>
    <property type="match status" value="1"/>
</dbReference>
<dbReference type="InterPro" id="IPR002213">
    <property type="entry name" value="UDP_glucos_trans"/>
</dbReference>
<dbReference type="InterPro" id="IPR035595">
    <property type="entry name" value="UDP_glycos_trans_CS"/>
</dbReference>
<keyword evidence="3 4" id="KW-0808">Transferase</keyword>
<gene>
    <name evidence="8" type="ORF">HPP92_027711</name>
    <name evidence="7" type="ORF">HPP92_027748</name>
</gene>
<dbReference type="Gene3D" id="3.40.50.2000">
    <property type="entry name" value="Glycogen Phosphorylase B"/>
    <property type="match status" value="2"/>
</dbReference>
<dbReference type="OrthoDB" id="5835829at2759"/>
<evidence type="ECO:0000256" key="1">
    <source>
        <dbReference type="ARBA" id="ARBA00009995"/>
    </source>
</evidence>
<dbReference type="GO" id="GO:0080044">
    <property type="term" value="F:quercetin 7-O-glucosyltransferase activity"/>
    <property type="evidence" value="ECO:0007669"/>
    <property type="project" value="TreeGrafter"/>
</dbReference>
<dbReference type="FunFam" id="3.40.50.2000:FF:000065">
    <property type="entry name" value="Glycosyltransferase"/>
    <property type="match status" value="1"/>
</dbReference>